<sequence>MMSEQGRGTASFRKIVTDITRGIIITNDCTSERYYSHGAEVGKVPLNRTYCKLKYGNSAGSGISVAKSTVDKLLRGYDIRLRPDFGDAMRDNMTGKPSCTRDLMVRSHSAGKKLVGFEWACAVVVSSDSCGLCRGNEGYSKRETGGTVNTRPFQLLSHLTSPRRDLPVPVREDGT</sequence>
<keyword evidence="2" id="KW-1185">Reference proteome</keyword>
<feature type="non-terminal residue" evidence="1">
    <location>
        <position position="1"/>
    </location>
</feature>
<accession>A0A8J4X9P6</accession>
<reference evidence="1" key="1">
    <citation type="submission" date="2020-07" db="EMBL/GenBank/DDBJ databases">
        <title>Clarias magur genome sequencing, assembly and annotation.</title>
        <authorList>
            <person name="Kushwaha B."/>
            <person name="Kumar R."/>
            <person name="Das P."/>
            <person name="Joshi C.G."/>
            <person name="Kumar D."/>
            <person name="Nagpure N.S."/>
            <person name="Pandey M."/>
            <person name="Agarwal S."/>
            <person name="Srivastava S."/>
            <person name="Singh M."/>
            <person name="Sahoo L."/>
            <person name="Jayasankar P."/>
            <person name="Meher P.K."/>
            <person name="Koringa P.G."/>
            <person name="Iquebal M.A."/>
            <person name="Das S.P."/>
            <person name="Bit A."/>
            <person name="Patnaik S."/>
            <person name="Patel N."/>
            <person name="Shah T.M."/>
            <person name="Hinsu A."/>
            <person name="Jena J.K."/>
        </authorList>
    </citation>
    <scope>NUCLEOTIDE SEQUENCE</scope>
    <source>
        <strain evidence="1">CIFAMagur01</strain>
        <tissue evidence="1">Testis</tissue>
    </source>
</reference>
<protein>
    <submittedName>
        <fullName evidence="1">Gamma-aminobutyric acid receptor subunit beta-4-like isoform X1</fullName>
    </submittedName>
</protein>
<organism evidence="1 2">
    <name type="scientific">Clarias magur</name>
    <name type="common">Asian catfish</name>
    <name type="synonym">Macropteronotus magur</name>
    <dbReference type="NCBI Taxonomy" id="1594786"/>
    <lineage>
        <taxon>Eukaryota</taxon>
        <taxon>Metazoa</taxon>
        <taxon>Chordata</taxon>
        <taxon>Craniata</taxon>
        <taxon>Vertebrata</taxon>
        <taxon>Euteleostomi</taxon>
        <taxon>Actinopterygii</taxon>
        <taxon>Neopterygii</taxon>
        <taxon>Teleostei</taxon>
        <taxon>Ostariophysi</taxon>
        <taxon>Siluriformes</taxon>
        <taxon>Clariidae</taxon>
        <taxon>Clarias</taxon>
    </lineage>
</organism>
<dbReference type="EMBL" id="QNUK01000770">
    <property type="protein sequence ID" value="KAF5889755.1"/>
    <property type="molecule type" value="Genomic_DNA"/>
</dbReference>
<dbReference type="Proteomes" id="UP000727407">
    <property type="component" value="Unassembled WGS sequence"/>
</dbReference>
<comment type="caution">
    <text evidence="1">The sequence shown here is derived from an EMBL/GenBank/DDBJ whole genome shotgun (WGS) entry which is preliminary data.</text>
</comment>
<dbReference type="AlphaFoldDB" id="A0A8J4X9P6"/>
<name>A0A8J4X9P6_CLAMG</name>
<proteinExistence type="predicted"/>
<evidence type="ECO:0000313" key="2">
    <source>
        <dbReference type="Proteomes" id="UP000727407"/>
    </source>
</evidence>
<keyword evidence="1" id="KW-0675">Receptor</keyword>
<gene>
    <name evidence="1" type="ORF">DAT39_020535</name>
</gene>
<evidence type="ECO:0000313" key="1">
    <source>
        <dbReference type="EMBL" id="KAF5889755.1"/>
    </source>
</evidence>